<organism evidence="2 3">
    <name type="scientific">Aeromicrobium senzhongii</name>
    <dbReference type="NCBI Taxonomy" id="2663859"/>
    <lineage>
        <taxon>Bacteria</taxon>
        <taxon>Bacillati</taxon>
        <taxon>Actinomycetota</taxon>
        <taxon>Actinomycetes</taxon>
        <taxon>Propionibacteriales</taxon>
        <taxon>Nocardioidaceae</taxon>
        <taxon>Aeromicrobium</taxon>
    </lineage>
</organism>
<sequence length="91" mass="9836">MSARVVWFVAGAAAGVYSSVKARRAAYRLSMPGLIDQAAALGSGVRAFRAEMNEGMNSKEHQLRTHLLASDPELRLALPEPTETSEPKELP</sequence>
<evidence type="ECO:0000313" key="3">
    <source>
        <dbReference type="Proteomes" id="UP000620591"/>
    </source>
</evidence>
<feature type="region of interest" description="Disordered" evidence="1">
    <location>
        <begin position="71"/>
        <end position="91"/>
    </location>
</feature>
<dbReference type="Pfam" id="PF19664">
    <property type="entry name" value="DUF6167"/>
    <property type="match status" value="1"/>
</dbReference>
<name>A0A8I0ETT8_9ACTN</name>
<evidence type="ECO:0000256" key="1">
    <source>
        <dbReference type="SAM" id="MobiDB-lite"/>
    </source>
</evidence>
<dbReference type="InterPro" id="IPR046165">
    <property type="entry name" value="DUF6167"/>
</dbReference>
<gene>
    <name evidence="2" type="ORF">IBG24_03005</name>
</gene>
<dbReference type="Proteomes" id="UP000620591">
    <property type="component" value="Unassembled WGS sequence"/>
</dbReference>
<accession>A0A8I0ETT8</accession>
<evidence type="ECO:0000313" key="2">
    <source>
        <dbReference type="EMBL" id="MBC9225283.1"/>
    </source>
</evidence>
<evidence type="ECO:0008006" key="4">
    <source>
        <dbReference type="Google" id="ProtNLM"/>
    </source>
</evidence>
<comment type="caution">
    <text evidence="2">The sequence shown here is derived from an EMBL/GenBank/DDBJ whole genome shotgun (WGS) entry which is preliminary data.</text>
</comment>
<reference evidence="2" key="1">
    <citation type="submission" date="2020-09" db="EMBL/GenBank/DDBJ databases">
        <title>Novel species in genus Aeromicrobium.</title>
        <authorList>
            <person name="Zhang G."/>
        </authorList>
    </citation>
    <scope>NUCLEOTIDE SEQUENCE</scope>
    <source>
        <strain evidence="2">Zg-636</strain>
    </source>
</reference>
<protein>
    <recommendedName>
        <fullName evidence="4">Secreted protein</fullName>
    </recommendedName>
</protein>
<proteinExistence type="predicted"/>
<dbReference type="EMBL" id="JACTVM010000001">
    <property type="protein sequence ID" value="MBC9225283.1"/>
    <property type="molecule type" value="Genomic_DNA"/>
</dbReference>
<dbReference type="AlphaFoldDB" id="A0A8I0ETT8"/>
<dbReference type="RefSeq" id="WP_187768564.1">
    <property type="nucleotide sequence ID" value="NZ_JACTVM010000001.1"/>
</dbReference>